<accession>A0A1I8F6P3</accession>
<protein>
    <submittedName>
        <fullName evidence="5">FGE-sulfatase domain-containing protein</fullName>
    </submittedName>
</protein>
<feature type="region of interest" description="Disordered" evidence="2">
    <location>
        <begin position="287"/>
        <end position="310"/>
    </location>
</feature>
<evidence type="ECO:0000313" key="4">
    <source>
        <dbReference type="Proteomes" id="UP000095280"/>
    </source>
</evidence>
<dbReference type="SUPFAM" id="SSF56436">
    <property type="entry name" value="C-type lectin-like"/>
    <property type="match status" value="1"/>
</dbReference>
<dbReference type="Gene3D" id="3.90.1580.10">
    <property type="entry name" value="paralog of FGE (formylglycine-generating enzyme)"/>
    <property type="match status" value="1"/>
</dbReference>
<comment type="similarity">
    <text evidence="1">Belongs to the sulfatase-modifying factor family.</text>
</comment>
<feature type="region of interest" description="Disordered" evidence="2">
    <location>
        <begin position="84"/>
        <end position="110"/>
    </location>
</feature>
<name>A0A1I8F6P3_9PLAT</name>
<feature type="region of interest" description="Disordered" evidence="2">
    <location>
        <begin position="127"/>
        <end position="164"/>
    </location>
</feature>
<feature type="domain" description="Sulfatase-modifying factor enzyme-like" evidence="3">
    <location>
        <begin position="178"/>
        <end position="272"/>
    </location>
</feature>
<dbReference type="InterPro" id="IPR051043">
    <property type="entry name" value="Sulfatase_Mod_Factor_Kinase"/>
</dbReference>
<keyword evidence="4" id="KW-1185">Reference proteome</keyword>
<sequence>MISSYQVDLRSQHTDAAMSATQILIGFVAMVTPLTGLVGADCGCALGPRRCFPPASMPGPRRRLKTIGLVGFSVAMATVPAGQYTVGTDSPQLPSDGNRRPPGPLPAALPVGHRCRDSRPICPVCPGYRTPDGRRDGRRSLRPGHPGRRAETFSDRSSCPGAGGQRALVAAGARSHLAPAGRVRRVKSRRWSRRVGLPRFRHPAVHVSWRDADAYCRWQGKRLPTEDEWEAACRAGLSDRLFPWGNAPRPGGRHRMNIWQGEWNAYGGRRTPSRSVQHVVRVGMDGQPLGPQTAQPMMLGSGQRPAAVMR</sequence>
<proteinExistence type="inferred from homology"/>
<dbReference type="GO" id="GO:0120147">
    <property type="term" value="F:formylglycine-generating oxidase activity"/>
    <property type="evidence" value="ECO:0007669"/>
    <property type="project" value="TreeGrafter"/>
</dbReference>
<dbReference type="PANTHER" id="PTHR23150">
    <property type="entry name" value="SULFATASE MODIFYING FACTOR 1, 2"/>
    <property type="match status" value="1"/>
</dbReference>
<dbReference type="Proteomes" id="UP000095280">
    <property type="component" value="Unplaced"/>
</dbReference>
<dbReference type="InterPro" id="IPR042095">
    <property type="entry name" value="SUMF_sf"/>
</dbReference>
<evidence type="ECO:0000256" key="1">
    <source>
        <dbReference type="ARBA" id="ARBA00005310"/>
    </source>
</evidence>
<feature type="compositionally biased region" description="Polar residues" evidence="2">
    <location>
        <begin position="85"/>
        <end position="95"/>
    </location>
</feature>
<dbReference type="PANTHER" id="PTHR23150:SF19">
    <property type="entry name" value="FORMYLGLYCINE-GENERATING ENZYME"/>
    <property type="match status" value="1"/>
</dbReference>
<reference evidence="5" key="1">
    <citation type="submission" date="2016-11" db="UniProtKB">
        <authorList>
            <consortium name="WormBaseParasite"/>
        </authorList>
    </citation>
    <scope>IDENTIFICATION</scope>
</reference>
<dbReference type="AlphaFoldDB" id="A0A1I8F6P3"/>
<dbReference type="GO" id="GO:0005783">
    <property type="term" value="C:endoplasmic reticulum"/>
    <property type="evidence" value="ECO:0007669"/>
    <property type="project" value="TreeGrafter"/>
</dbReference>
<organism evidence="4 5">
    <name type="scientific">Macrostomum lignano</name>
    <dbReference type="NCBI Taxonomy" id="282301"/>
    <lineage>
        <taxon>Eukaryota</taxon>
        <taxon>Metazoa</taxon>
        <taxon>Spiralia</taxon>
        <taxon>Lophotrochozoa</taxon>
        <taxon>Platyhelminthes</taxon>
        <taxon>Rhabditophora</taxon>
        <taxon>Macrostomorpha</taxon>
        <taxon>Macrostomida</taxon>
        <taxon>Macrostomidae</taxon>
        <taxon>Macrostomum</taxon>
    </lineage>
</organism>
<dbReference type="WBParaSite" id="maker-unitig_22611-snap-gene-0.1-mRNA-1">
    <property type="protein sequence ID" value="maker-unitig_22611-snap-gene-0.1-mRNA-1"/>
    <property type="gene ID" value="maker-unitig_22611-snap-gene-0.1"/>
</dbReference>
<evidence type="ECO:0000256" key="2">
    <source>
        <dbReference type="SAM" id="MobiDB-lite"/>
    </source>
</evidence>
<dbReference type="Pfam" id="PF03781">
    <property type="entry name" value="FGE-sulfatase"/>
    <property type="match status" value="1"/>
</dbReference>
<dbReference type="InterPro" id="IPR016187">
    <property type="entry name" value="CTDL_fold"/>
</dbReference>
<evidence type="ECO:0000313" key="5">
    <source>
        <dbReference type="WBParaSite" id="maker-unitig_22611-snap-gene-0.1-mRNA-1"/>
    </source>
</evidence>
<dbReference type="InterPro" id="IPR005532">
    <property type="entry name" value="SUMF_dom"/>
</dbReference>
<evidence type="ECO:0000259" key="3">
    <source>
        <dbReference type="Pfam" id="PF03781"/>
    </source>
</evidence>